<evidence type="ECO:0000313" key="2">
    <source>
        <dbReference type="EMBL" id="UUV21299.1"/>
    </source>
</evidence>
<name>A0ABY5NSF0_9FLAO</name>
<evidence type="ECO:0000256" key="1">
    <source>
        <dbReference type="SAM" id="SignalP"/>
    </source>
</evidence>
<proteinExistence type="predicted"/>
<reference evidence="2 3" key="1">
    <citation type="submission" date="2022-08" db="EMBL/GenBank/DDBJ databases">
        <title>Myroides zhujiangensis sp. nov., a novel bacterium isolated from sediment in the Pearl River Estuary.</title>
        <authorList>
            <person name="Cui L."/>
        </authorList>
    </citation>
    <scope>NUCLEOTIDE SEQUENCE [LARGE SCALE GENOMIC DNA]</scope>
    <source>
        <strain evidence="2 3">SCSIO 72103</strain>
    </source>
</reference>
<dbReference type="GO" id="GO:0016787">
    <property type="term" value="F:hydrolase activity"/>
    <property type="evidence" value="ECO:0007669"/>
    <property type="project" value="UniProtKB-KW"/>
</dbReference>
<protein>
    <submittedName>
        <fullName evidence="2">Acyloxyacyl hydrolase</fullName>
    </submittedName>
</protein>
<dbReference type="Proteomes" id="UP001317001">
    <property type="component" value="Chromosome"/>
</dbReference>
<gene>
    <name evidence="2" type="ORF">NPX36_13365</name>
</gene>
<dbReference type="Gene3D" id="2.40.160.20">
    <property type="match status" value="1"/>
</dbReference>
<organism evidence="2 3">
    <name type="scientific">Paenimyroides aestuarii</name>
    <dbReference type="NCBI Taxonomy" id="2968490"/>
    <lineage>
        <taxon>Bacteria</taxon>
        <taxon>Pseudomonadati</taxon>
        <taxon>Bacteroidota</taxon>
        <taxon>Flavobacteriia</taxon>
        <taxon>Flavobacteriales</taxon>
        <taxon>Flavobacteriaceae</taxon>
        <taxon>Paenimyroides</taxon>
    </lineage>
</organism>
<feature type="signal peptide" evidence="1">
    <location>
        <begin position="1"/>
        <end position="25"/>
    </location>
</feature>
<dbReference type="EMBL" id="CP102382">
    <property type="protein sequence ID" value="UUV21299.1"/>
    <property type="molecule type" value="Genomic_DNA"/>
</dbReference>
<dbReference type="RefSeq" id="WP_257499226.1">
    <property type="nucleotide sequence ID" value="NZ_CP102382.1"/>
</dbReference>
<accession>A0ABY5NSF0</accession>
<sequence length="366" mass="42296">MKILLRLQFTICVLVFLSTFFSANGQENWSVSLQTYKGAILPHSNNIQHLITNKPTGYLFSLNHRVNGSKEWHHTYRFPEVGFSFHTQNNHNETLGDLYGFYGHYNFYFFQRRLQFRVGQGVAYATNPYNKETNFRNVAYGSKFMPSTYFMLSYDQPRIWNNIGINAGFLFVHHSNATIKSPNTSTNTLGLNVGLTYHFSAEDEITKPNNFVNHPQNFRYNLLFRTGVNESHIIGMGQKPFYHIAAIFEKPLNNYGAAQLGVDVFLSQSMKELIPFLATSFPEEGMDKNTDWKRVGLFVGYEWYLNKLTAEGNIGYYVHDEYKKNTAFYQRLGLRYYVTPNVFGIMSLKTHFAKAEAFEVGVGYKL</sequence>
<keyword evidence="1" id="KW-0732">Signal</keyword>
<feature type="chain" id="PRO_5045346648" evidence="1">
    <location>
        <begin position="26"/>
        <end position="366"/>
    </location>
</feature>
<keyword evidence="2" id="KW-0378">Hydrolase</keyword>
<evidence type="ECO:0000313" key="3">
    <source>
        <dbReference type="Proteomes" id="UP001317001"/>
    </source>
</evidence>
<dbReference type="Pfam" id="PF09411">
    <property type="entry name" value="PagL"/>
    <property type="match status" value="1"/>
</dbReference>
<dbReference type="InterPro" id="IPR018550">
    <property type="entry name" value="Lipid-A_deacylase-rel"/>
</dbReference>
<keyword evidence="3" id="KW-1185">Reference proteome</keyword>